<evidence type="ECO:0000313" key="1">
    <source>
        <dbReference type="EnsemblMetazoa" id="Aqu2.1.25522_001"/>
    </source>
</evidence>
<dbReference type="InterPro" id="IPR005312">
    <property type="entry name" value="DUF1759"/>
</dbReference>
<dbReference type="InParanoid" id="A0A1X7UCM6"/>
<sequence length="241" mass="26905">MAELAKKKVVPRGKKVVTKKMLDEVDSLLPAVDGGAVPDPMKLSQFRFGLDEKLDYLHKLDKEILTLTDDEEEVMHDIEEADKFMQEIYNKFVTIDSCLAAVPASNEPASSTSYKKFSYLQTLLTKEAKDTKAGLALSAANCSEAIALLELRFGNKERIISKHMDTLFALKSVSWQGNTMALRALYDKVQAHLRALKALVVSPEAYTSLLPSVLMRKLPSELELTSFGIDEKTALRALFQY</sequence>
<dbReference type="AlphaFoldDB" id="A0A1X7UCM6"/>
<dbReference type="Pfam" id="PF03564">
    <property type="entry name" value="DUF1759"/>
    <property type="match status" value="1"/>
</dbReference>
<reference evidence="1" key="1">
    <citation type="submission" date="2017-05" db="UniProtKB">
        <authorList>
            <consortium name="EnsemblMetazoa"/>
        </authorList>
    </citation>
    <scope>IDENTIFICATION</scope>
</reference>
<name>A0A1X7UCM6_AMPQE</name>
<protein>
    <submittedName>
        <fullName evidence="1">Uncharacterized protein</fullName>
    </submittedName>
</protein>
<dbReference type="EnsemblMetazoa" id="Aqu2.1.25522_001">
    <property type="protein sequence ID" value="Aqu2.1.25522_001"/>
    <property type="gene ID" value="Aqu2.1.25522"/>
</dbReference>
<proteinExistence type="predicted"/>
<accession>A0A1X7UCM6</accession>
<dbReference type="OrthoDB" id="6155329at2759"/>
<organism evidence="1">
    <name type="scientific">Amphimedon queenslandica</name>
    <name type="common">Sponge</name>
    <dbReference type="NCBI Taxonomy" id="400682"/>
    <lineage>
        <taxon>Eukaryota</taxon>
        <taxon>Metazoa</taxon>
        <taxon>Porifera</taxon>
        <taxon>Demospongiae</taxon>
        <taxon>Heteroscleromorpha</taxon>
        <taxon>Haplosclerida</taxon>
        <taxon>Niphatidae</taxon>
        <taxon>Amphimedon</taxon>
    </lineage>
</organism>